<dbReference type="InterPro" id="IPR000863">
    <property type="entry name" value="Sulfotransferase_dom"/>
</dbReference>
<dbReference type="SUPFAM" id="SSF52540">
    <property type="entry name" value="P-loop containing nucleoside triphosphate hydrolases"/>
    <property type="match status" value="1"/>
</dbReference>
<name>A0A8B2NLZ4_9HYPH</name>
<accession>A0A8B2NLZ4</accession>
<reference evidence="2 3" key="1">
    <citation type="submission" date="2018-05" db="EMBL/GenBank/DDBJ databases">
        <title>Acuticoccus sediminis sp. nov., isolated from deep-sea sediment of Indian Ocean.</title>
        <authorList>
            <person name="Liu X."/>
            <person name="Lai Q."/>
            <person name="Du Y."/>
            <person name="Sun F."/>
            <person name="Zhang X."/>
            <person name="Wang S."/>
            <person name="Shao Z."/>
        </authorList>
    </citation>
    <scope>NUCLEOTIDE SEQUENCE [LARGE SCALE GENOMIC DNA]</scope>
    <source>
        <strain evidence="2 3">PTG4-2</strain>
    </source>
</reference>
<dbReference type="InterPro" id="IPR027417">
    <property type="entry name" value="P-loop_NTPase"/>
</dbReference>
<dbReference type="GO" id="GO:0008146">
    <property type="term" value="F:sulfotransferase activity"/>
    <property type="evidence" value="ECO:0007669"/>
    <property type="project" value="InterPro"/>
</dbReference>
<evidence type="ECO:0000259" key="1">
    <source>
        <dbReference type="Pfam" id="PF00685"/>
    </source>
</evidence>
<keyword evidence="3" id="KW-1185">Reference proteome</keyword>
<proteinExistence type="predicted"/>
<sequence>MDTAAKDLSRVVYFTTWKCASTFLLRLCTDIARHRGVPLYTAGVKEGRIKTADMAAHPFWQEKAFVAGPVRRRIFAPADFPFDRVGTIIHLRDPRDVLVSLYFHKLYSMRDTMPGRIGPEEVRAWEERGIDDFVLSHIHQYLAVYDEYLDLSRTYQVPILTYEELVTSTATYLAKVGAHLGLEDDFVATLVERHTKAFAPREESADQHIRKITPGDHREKLQESTIRALTERFGAYFDAVPQFEPAAAAS</sequence>
<protein>
    <recommendedName>
        <fullName evidence="1">Sulfotransferase domain-containing protein</fullName>
    </recommendedName>
</protein>
<dbReference type="Proteomes" id="UP000249590">
    <property type="component" value="Unassembled WGS sequence"/>
</dbReference>
<comment type="caution">
    <text evidence="2">The sequence shown here is derived from an EMBL/GenBank/DDBJ whole genome shotgun (WGS) entry which is preliminary data.</text>
</comment>
<feature type="domain" description="Sulfotransferase" evidence="1">
    <location>
        <begin position="85"/>
        <end position="234"/>
    </location>
</feature>
<dbReference type="EMBL" id="QHHQ01000006">
    <property type="protein sequence ID" value="RAH98834.1"/>
    <property type="molecule type" value="Genomic_DNA"/>
</dbReference>
<evidence type="ECO:0000313" key="3">
    <source>
        <dbReference type="Proteomes" id="UP000249590"/>
    </source>
</evidence>
<dbReference type="Gene3D" id="3.40.50.300">
    <property type="entry name" value="P-loop containing nucleotide triphosphate hydrolases"/>
    <property type="match status" value="1"/>
</dbReference>
<dbReference type="Pfam" id="PF00685">
    <property type="entry name" value="Sulfotransfer_1"/>
    <property type="match status" value="1"/>
</dbReference>
<dbReference type="AlphaFoldDB" id="A0A8B2NLZ4"/>
<gene>
    <name evidence="2" type="ORF">DLJ53_24680</name>
</gene>
<organism evidence="2 3">
    <name type="scientific">Acuticoccus sediminis</name>
    <dbReference type="NCBI Taxonomy" id="2184697"/>
    <lineage>
        <taxon>Bacteria</taxon>
        <taxon>Pseudomonadati</taxon>
        <taxon>Pseudomonadota</taxon>
        <taxon>Alphaproteobacteria</taxon>
        <taxon>Hyphomicrobiales</taxon>
        <taxon>Amorphaceae</taxon>
        <taxon>Acuticoccus</taxon>
    </lineage>
</organism>
<evidence type="ECO:0000313" key="2">
    <source>
        <dbReference type="EMBL" id="RAH98834.1"/>
    </source>
</evidence>